<organism evidence="2 3">
    <name type="scientific">Stylonychia lemnae</name>
    <name type="common">Ciliate</name>
    <dbReference type="NCBI Taxonomy" id="5949"/>
    <lineage>
        <taxon>Eukaryota</taxon>
        <taxon>Sar</taxon>
        <taxon>Alveolata</taxon>
        <taxon>Ciliophora</taxon>
        <taxon>Intramacronucleata</taxon>
        <taxon>Spirotrichea</taxon>
        <taxon>Stichotrichia</taxon>
        <taxon>Sporadotrichida</taxon>
        <taxon>Oxytrichidae</taxon>
        <taxon>Stylonychinae</taxon>
        <taxon>Stylonychia</taxon>
    </lineage>
</organism>
<accession>A0A078AGD9</accession>
<gene>
    <name evidence="2" type="primary">Contig4814.g5140</name>
    <name evidence="2" type="ORF">STYLEM_10380</name>
</gene>
<proteinExistence type="predicted"/>
<dbReference type="InParanoid" id="A0A078AGD9"/>
<evidence type="ECO:0000313" key="3">
    <source>
        <dbReference type="Proteomes" id="UP000039865"/>
    </source>
</evidence>
<dbReference type="EMBL" id="CCKQ01009861">
    <property type="protein sequence ID" value="CDW81365.1"/>
    <property type="molecule type" value="Genomic_DNA"/>
</dbReference>
<name>A0A078AGD9_STYLE</name>
<keyword evidence="1" id="KW-0175">Coiled coil</keyword>
<protein>
    <submittedName>
        <fullName evidence="2">Uncharacterized protein</fullName>
    </submittedName>
</protein>
<feature type="coiled-coil region" evidence="1">
    <location>
        <begin position="184"/>
        <end position="231"/>
    </location>
</feature>
<dbReference type="OrthoDB" id="10268011at2759"/>
<keyword evidence="3" id="KW-1185">Reference proteome</keyword>
<evidence type="ECO:0000256" key="1">
    <source>
        <dbReference type="SAM" id="Coils"/>
    </source>
</evidence>
<reference evidence="2 3" key="1">
    <citation type="submission" date="2014-06" db="EMBL/GenBank/DDBJ databases">
        <authorList>
            <person name="Swart Estienne"/>
        </authorList>
    </citation>
    <scope>NUCLEOTIDE SEQUENCE [LARGE SCALE GENOMIC DNA]</scope>
    <source>
        <strain evidence="2 3">130c</strain>
    </source>
</reference>
<sequence length="525" mass="60943">MVSMNARVNKEAADRFIFNHLGISKEAMAQQNLQKQFNESNKENHNNIRSQKSDEVCSAQDLEKAEQIKNLFQSIADWAIKKNQKYEFQDTTPEISGNHRKLLYFDLDLYGDGEASTQRQAKIICAKQALENLNAGRILPKPCSKDGLIAFIRQNKDLKSIMITDPDQLFAQQQLLAEQQKQYELEHQEELKKQELENEKKRKEEREQKLLDKEKKRLAKLQEKRASAVLKYTVSLEEQGMLEAYVMLRSHEIQLSVEDQYDFVKFMFKLSEIKEPLEQLGIMNMIPVGSAVTKTVRKEFYTIDVILNYNKASAFKNGGKNLPPETQERLFLELVEQLSLLLSKEFIQNCQFIGSGGLYNQSVNANPVYQVFSEAKGDGVNDPLVAIVKLMNTQDQSKLNASFYLQEITQHDTFYSIKHWHMMQKTLKDDVKFGAVLRVLKQWRDYQQLQSMLYPEVLDSIVVKVFEEISQKDFFQSVLLEESKQETVIFNYFASKMSTEHQEQVSKAAKSSLKWIKNKEFAKVF</sequence>
<dbReference type="AlphaFoldDB" id="A0A078AGD9"/>
<evidence type="ECO:0000313" key="2">
    <source>
        <dbReference type="EMBL" id="CDW81365.1"/>
    </source>
</evidence>
<dbReference type="Proteomes" id="UP000039865">
    <property type="component" value="Unassembled WGS sequence"/>
</dbReference>